<dbReference type="EMBL" id="JASPKY010000126">
    <property type="protein sequence ID" value="KAK9731822.1"/>
    <property type="molecule type" value="Genomic_DNA"/>
</dbReference>
<dbReference type="AlphaFoldDB" id="A0AAW1LD99"/>
<evidence type="ECO:0000313" key="2">
    <source>
        <dbReference type="Proteomes" id="UP001458880"/>
    </source>
</evidence>
<proteinExistence type="predicted"/>
<organism evidence="1 2">
    <name type="scientific">Popillia japonica</name>
    <name type="common">Japanese beetle</name>
    <dbReference type="NCBI Taxonomy" id="7064"/>
    <lineage>
        <taxon>Eukaryota</taxon>
        <taxon>Metazoa</taxon>
        <taxon>Ecdysozoa</taxon>
        <taxon>Arthropoda</taxon>
        <taxon>Hexapoda</taxon>
        <taxon>Insecta</taxon>
        <taxon>Pterygota</taxon>
        <taxon>Neoptera</taxon>
        <taxon>Endopterygota</taxon>
        <taxon>Coleoptera</taxon>
        <taxon>Polyphaga</taxon>
        <taxon>Scarabaeiformia</taxon>
        <taxon>Scarabaeidae</taxon>
        <taxon>Rutelinae</taxon>
        <taxon>Popillia</taxon>
    </lineage>
</organism>
<reference evidence="1 2" key="1">
    <citation type="journal article" date="2024" name="BMC Genomics">
        <title>De novo assembly and annotation of Popillia japonica's genome with initial clues to its potential as an invasive pest.</title>
        <authorList>
            <person name="Cucini C."/>
            <person name="Boschi S."/>
            <person name="Funari R."/>
            <person name="Cardaioli E."/>
            <person name="Iannotti N."/>
            <person name="Marturano G."/>
            <person name="Paoli F."/>
            <person name="Bruttini M."/>
            <person name="Carapelli A."/>
            <person name="Frati F."/>
            <person name="Nardi F."/>
        </authorList>
    </citation>
    <scope>NUCLEOTIDE SEQUENCE [LARGE SCALE GENOMIC DNA]</scope>
    <source>
        <strain evidence="1">DMR45628</strain>
    </source>
</reference>
<gene>
    <name evidence="1" type="ORF">QE152_g13341</name>
</gene>
<dbReference type="Proteomes" id="UP001458880">
    <property type="component" value="Unassembled WGS sequence"/>
</dbReference>
<sequence length="130" mass="14166">MSTAVLIYQSFMKADGTAQYRCRCVGTSEEDPLWGERKRATGVSRAKTKKFVFLAIKEVPSDHKVTLHVATVKRAIKIRSAFTSIFPGSSTVPPAASVRSDREIRSAFTSIFPGSSTVPPAASVRSDRES</sequence>
<comment type="caution">
    <text evidence="1">The sequence shown here is derived from an EMBL/GenBank/DDBJ whole genome shotgun (WGS) entry which is preliminary data.</text>
</comment>
<protein>
    <submittedName>
        <fullName evidence="1">Uncharacterized protein</fullName>
    </submittedName>
</protein>
<evidence type="ECO:0000313" key="1">
    <source>
        <dbReference type="EMBL" id="KAK9731822.1"/>
    </source>
</evidence>
<accession>A0AAW1LD99</accession>
<name>A0AAW1LD99_POPJA</name>
<keyword evidence="2" id="KW-1185">Reference proteome</keyword>